<dbReference type="PANTHER" id="PTHR18034">
    <property type="entry name" value="CELL CYCLE CONTROL PROTEIN CWF22-RELATED"/>
    <property type="match status" value="1"/>
</dbReference>
<evidence type="ECO:0000256" key="1">
    <source>
        <dbReference type="ARBA" id="ARBA00004604"/>
    </source>
</evidence>
<evidence type="ECO:0000313" key="6">
    <source>
        <dbReference type="EMBL" id="PWN19042.1"/>
    </source>
</evidence>
<comment type="similarity">
    <text evidence="2">Belongs to the CWC22 family.</text>
</comment>
<sequence>MPSFKQGRGRGQSRKDPRTTRLPALLRDELGLPGPAARDAGAQSQGRGRGGGGGGFSRGGRGGRFDGRGGRGGGRPLGRTETRKLERQEKKSAKGQHAAHSTQPRRQDPYGSNHSSGRPLNGSTQINKGKRRQYDDDDDDEGSDEEDVTSSSEEEQTRSREPPKSKKQRVDASSSSSSSVTATNGSDPSKQRRNVASDEKTPLQRLLDKSSATSSRPPPSRSRSSSKRIRGAPLTQQEKEEEQEIAWLEAMLGRGKKEKSGKGKRGDDDEEETAGQDEDGLDALLGELDRFYPGMYEEGDDDDDEDESDEEESEGEDEELSTGDDEDQSDEEESDEEEEEDFAGFSEEEEDSEEGSEAALEGQAVPSPDAEVPSPQSAVNGTASSTETSLKPATGRYIPPAARAAAAAAAASSAASSSSSALPTSNPNLPRQLQGLLNRLGDSNLDPILTSIEGIYSANPRAEVSQTLTKLILDTIAARSNLLLTDTFVVIQAGLVAGLVKVVGIEFAAGLIQDLVGRVSQYYRDALNGQQGAANGSGANEPAEVGKEMTNLVTLLAHLYNLQVVACPLIYDLIKLFLGSGSSSTIRKPNTNAMTELDVELLLKLVKTCGPQLRSDDASSLKSIVTLATEQCAKSTSSSSTRTRFMLETLNDLKNNRAKAAAAQANDASTQLLGQLKKYLAGMEKKRTVKGREALRVVLRDLEEAGERGKWWLVGAGWKGQEGDLVGEESSTALGGEARGVTAKSRLRRIGEVEDEAEDDLTSSGSGSGSQAALLALARQHGMNTPSRRQIFSTLLTSTDYLSSSQCLLTLKLSDTQRREIVRVLLHVLEREEVYNPFYSLVGVELAKRDAGVKVTMQFCLWDYLRSIGEKRVGGRSVIANQDEDDEDDEGAFGDEGEGGEEEGRKGELARQKMWHLARCYGWWIAKGALGLNVLRTISFSTLKPRSTHFLHLLMVHLLLSTQTNSPSLTLPRRKTKSSDRRSGSGSKKSNSGQAEAEEEGAGDPHALRNLFRPSLLRNPDLVVGLAWFFQQWSSSTSTSTSTSTSSATSTSARSGTSKSRKGGKDKDSLKELVGEDEVVYARLKWAIGVVRETLATDGGGAGGGGAAGRGGGGEVEDEEEEEDRRGGRDWR</sequence>
<gene>
    <name evidence="6" type="ORF">BCV69DRAFT_300822</name>
</gene>
<dbReference type="Pfam" id="PF02847">
    <property type="entry name" value="MA3"/>
    <property type="match status" value="1"/>
</dbReference>
<feature type="compositionally biased region" description="Basic and acidic residues" evidence="4">
    <location>
        <begin position="78"/>
        <end position="92"/>
    </location>
</feature>
<dbReference type="InterPro" id="IPR050781">
    <property type="entry name" value="CWC22_splicing_factor"/>
</dbReference>
<dbReference type="GO" id="GO:0005730">
    <property type="term" value="C:nucleolus"/>
    <property type="evidence" value="ECO:0007669"/>
    <property type="project" value="UniProtKB-SubCell"/>
</dbReference>
<reference evidence="6 7" key="1">
    <citation type="journal article" date="2018" name="Mol. Biol. Evol.">
        <title>Broad Genomic Sampling Reveals a Smut Pathogenic Ancestry of the Fungal Clade Ustilaginomycotina.</title>
        <authorList>
            <person name="Kijpornyongpan T."/>
            <person name="Mondo S.J."/>
            <person name="Barry K."/>
            <person name="Sandor L."/>
            <person name="Lee J."/>
            <person name="Lipzen A."/>
            <person name="Pangilinan J."/>
            <person name="LaButti K."/>
            <person name="Hainaut M."/>
            <person name="Henrissat B."/>
            <person name="Grigoriev I.V."/>
            <person name="Spatafora J.W."/>
            <person name="Aime M.C."/>
        </authorList>
    </citation>
    <scope>NUCLEOTIDE SEQUENCE [LARGE SCALE GENOMIC DNA]</scope>
    <source>
        <strain evidence="6 7">MCA 4718</strain>
    </source>
</reference>
<feature type="region of interest" description="Disordered" evidence="4">
    <location>
        <begin position="1036"/>
        <end position="1069"/>
    </location>
</feature>
<evidence type="ECO:0000256" key="4">
    <source>
        <dbReference type="SAM" id="MobiDB-lite"/>
    </source>
</evidence>
<dbReference type="Gene3D" id="1.25.40.180">
    <property type="match status" value="1"/>
</dbReference>
<feature type="region of interest" description="Disordered" evidence="4">
    <location>
        <begin position="1096"/>
        <end position="1132"/>
    </location>
</feature>
<proteinExistence type="inferred from homology"/>
<feature type="region of interest" description="Disordered" evidence="4">
    <location>
        <begin position="966"/>
        <end position="1006"/>
    </location>
</feature>
<feature type="compositionally biased region" description="Acidic residues" evidence="4">
    <location>
        <begin position="297"/>
        <end position="356"/>
    </location>
</feature>
<dbReference type="SUPFAM" id="SSF48371">
    <property type="entry name" value="ARM repeat"/>
    <property type="match status" value="1"/>
</dbReference>
<feature type="compositionally biased region" description="Low complexity" evidence="4">
    <location>
        <begin position="984"/>
        <end position="995"/>
    </location>
</feature>
<feature type="compositionally biased region" description="Gly residues" evidence="4">
    <location>
        <begin position="1098"/>
        <end position="1114"/>
    </location>
</feature>
<feature type="compositionally biased region" description="Low complexity" evidence="4">
    <location>
        <begin position="1036"/>
        <end position="1058"/>
    </location>
</feature>
<feature type="compositionally biased region" description="Acidic residues" evidence="4">
    <location>
        <begin position="882"/>
        <end position="901"/>
    </location>
</feature>
<dbReference type="AlphaFoldDB" id="A0A316U0W5"/>
<dbReference type="PANTHER" id="PTHR18034:SF4">
    <property type="entry name" value="NUCLEOLAR MIF4G DOMAIN-CONTAINING PROTEIN 1"/>
    <property type="match status" value="1"/>
</dbReference>
<feature type="compositionally biased region" description="Acidic residues" evidence="4">
    <location>
        <begin position="268"/>
        <end position="281"/>
    </location>
</feature>
<keyword evidence="7" id="KW-1185">Reference proteome</keyword>
<dbReference type="InterPro" id="IPR003891">
    <property type="entry name" value="Initiation_fac_eIF4g_MI"/>
</dbReference>
<dbReference type="InterPro" id="IPR003890">
    <property type="entry name" value="MIF4G-like_typ-3"/>
</dbReference>
<dbReference type="GeneID" id="37016234"/>
<dbReference type="Proteomes" id="UP000245942">
    <property type="component" value="Unassembled WGS sequence"/>
</dbReference>
<feature type="compositionally biased region" description="Polar residues" evidence="4">
    <location>
        <begin position="374"/>
        <end position="391"/>
    </location>
</feature>
<feature type="compositionally biased region" description="Gly residues" evidence="4">
    <location>
        <begin position="47"/>
        <end position="62"/>
    </location>
</feature>
<feature type="compositionally biased region" description="Acidic residues" evidence="4">
    <location>
        <begin position="135"/>
        <end position="154"/>
    </location>
</feature>
<dbReference type="STRING" id="1684307.A0A316U0W5"/>
<evidence type="ECO:0000256" key="3">
    <source>
        <dbReference type="ARBA" id="ARBA00023242"/>
    </source>
</evidence>
<evidence type="ECO:0000259" key="5">
    <source>
        <dbReference type="PROSITE" id="PS51366"/>
    </source>
</evidence>
<evidence type="ECO:0000313" key="7">
    <source>
        <dbReference type="Proteomes" id="UP000245942"/>
    </source>
</evidence>
<dbReference type="PROSITE" id="PS51366">
    <property type="entry name" value="MI"/>
    <property type="match status" value="1"/>
</dbReference>
<dbReference type="OrthoDB" id="361797at2759"/>
<dbReference type="SMART" id="SM00543">
    <property type="entry name" value="MIF4G"/>
    <property type="match status" value="1"/>
</dbReference>
<feature type="compositionally biased region" description="Polar residues" evidence="4">
    <location>
        <begin position="99"/>
        <end position="127"/>
    </location>
</feature>
<name>A0A316U0W5_9BASI</name>
<dbReference type="GO" id="GO:0042274">
    <property type="term" value="P:ribosomal small subunit biogenesis"/>
    <property type="evidence" value="ECO:0007669"/>
    <property type="project" value="TreeGrafter"/>
</dbReference>
<feature type="compositionally biased region" description="Basic and acidic residues" evidence="4">
    <location>
        <begin position="155"/>
        <end position="170"/>
    </location>
</feature>
<keyword evidence="3" id="KW-0539">Nucleus</keyword>
<organism evidence="6 7">
    <name type="scientific">Pseudomicrostroma glucosiphilum</name>
    <dbReference type="NCBI Taxonomy" id="1684307"/>
    <lineage>
        <taxon>Eukaryota</taxon>
        <taxon>Fungi</taxon>
        <taxon>Dikarya</taxon>
        <taxon>Basidiomycota</taxon>
        <taxon>Ustilaginomycotina</taxon>
        <taxon>Exobasidiomycetes</taxon>
        <taxon>Microstromatales</taxon>
        <taxon>Microstromatales incertae sedis</taxon>
        <taxon>Pseudomicrostroma</taxon>
    </lineage>
</organism>
<dbReference type="RefSeq" id="XP_025346202.1">
    <property type="nucleotide sequence ID" value="XM_025494500.1"/>
</dbReference>
<feature type="region of interest" description="Disordered" evidence="4">
    <location>
        <begin position="1"/>
        <end position="394"/>
    </location>
</feature>
<accession>A0A316U0W5</accession>
<feature type="region of interest" description="Disordered" evidence="4">
    <location>
        <begin position="879"/>
        <end position="907"/>
    </location>
</feature>
<feature type="compositionally biased region" description="Basic and acidic residues" evidence="4">
    <location>
        <begin position="195"/>
        <end position="208"/>
    </location>
</feature>
<comment type="subcellular location">
    <subcellularLocation>
        <location evidence="1">Nucleus</location>
        <location evidence="1">Nucleolus</location>
    </subcellularLocation>
</comment>
<dbReference type="GO" id="GO:0003723">
    <property type="term" value="F:RNA binding"/>
    <property type="evidence" value="ECO:0007669"/>
    <property type="project" value="InterPro"/>
</dbReference>
<dbReference type="EMBL" id="KZ819333">
    <property type="protein sequence ID" value="PWN19042.1"/>
    <property type="molecule type" value="Genomic_DNA"/>
</dbReference>
<dbReference type="Pfam" id="PF02854">
    <property type="entry name" value="MIF4G"/>
    <property type="match status" value="1"/>
</dbReference>
<evidence type="ECO:0000256" key="2">
    <source>
        <dbReference type="ARBA" id="ARBA00006856"/>
    </source>
</evidence>
<feature type="domain" description="MI" evidence="5">
    <location>
        <begin position="786"/>
        <end position="940"/>
    </location>
</feature>
<feature type="compositionally biased region" description="Basic and acidic residues" evidence="4">
    <location>
        <begin position="258"/>
        <end position="267"/>
    </location>
</feature>
<protein>
    <recommendedName>
        <fullName evidence="5">MI domain-containing protein</fullName>
    </recommendedName>
</protein>
<dbReference type="InterPro" id="IPR016024">
    <property type="entry name" value="ARM-type_fold"/>
</dbReference>